<organism evidence="1 2">
    <name type="scientific">Streptomyces reniochalinae</name>
    <dbReference type="NCBI Taxonomy" id="2250578"/>
    <lineage>
        <taxon>Bacteria</taxon>
        <taxon>Bacillati</taxon>
        <taxon>Actinomycetota</taxon>
        <taxon>Actinomycetes</taxon>
        <taxon>Kitasatosporales</taxon>
        <taxon>Streptomycetaceae</taxon>
        <taxon>Streptomyces</taxon>
    </lineage>
</organism>
<dbReference type="AlphaFoldDB" id="A0A367EZR4"/>
<sequence length="62" mass="7252">MGTGNHHVPDLANMQVREGPTLRGRALRRRLIVIGDLDAWSRHRYFKDLAQHELIHGWTPER</sequence>
<proteinExistence type="predicted"/>
<dbReference type="EMBL" id="QOIM01000024">
    <property type="protein sequence ID" value="RCG22670.1"/>
    <property type="molecule type" value="Genomic_DNA"/>
</dbReference>
<dbReference type="Proteomes" id="UP000253507">
    <property type="component" value="Unassembled WGS sequence"/>
</dbReference>
<name>A0A367EZR4_9ACTN</name>
<comment type="caution">
    <text evidence="1">The sequence shown here is derived from an EMBL/GenBank/DDBJ whole genome shotgun (WGS) entry which is preliminary data.</text>
</comment>
<gene>
    <name evidence="1" type="ORF">DQ392_06455</name>
</gene>
<evidence type="ECO:0000313" key="1">
    <source>
        <dbReference type="EMBL" id="RCG22670.1"/>
    </source>
</evidence>
<evidence type="ECO:0000313" key="2">
    <source>
        <dbReference type="Proteomes" id="UP000253507"/>
    </source>
</evidence>
<reference evidence="1 2" key="1">
    <citation type="submission" date="2018-06" db="EMBL/GenBank/DDBJ databases">
        <title>Streptomyces reniochalinae sp. nov. and Streptomyces diacarnus sp. nov. from marine sponges.</title>
        <authorList>
            <person name="Li L."/>
        </authorList>
    </citation>
    <scope>NUCLEOTIDE SEQUENCE [LARGE SCALE GENOMIC DNA]</scope>
    <source>
        <strain evidence="1 2">LHW50302</strain>
    </source>
</reference>
<accession>A0A367EZR4</accession>
<keyword evidence="2" id="KW-1185">Reference proteome</keyword>
<protein>
    <submittedName>
        <fullName evidence="1">Uncharacterized protein</fullName>
    </submittedName>
</protein>